<dbReference type="InterPro" id="IPR007527">
    <property type="entry name" value="Znf_SWIM"/>
</dbReference>
<evidence type="ECO:0000256" key="2">
    <source>
        <dbReference type="ARBA" id="ARBA00022771"/>
    </source>
</evidence>
<keyword evidence="3" id="KW-0862">Zinc</keyword>
<proteinExistence type="predicted"/>
<evidence type="ECO:0000256" key="4">
    <source>
        <dbReference type="PROSITE-ProRule" id="PRU00325"/>
    </source>
</evidence>
<evidence type="ECO:0000256" key="3">
    <source>
        <dbReference type="ARBA" id="ARBA00022833"/>
    </source>
</evidence>
<dbReference type="AlphaFoldDB" id="A0A397L0J1"/>
<evidence type="ECO:0000256" key="5">
    <source>
        <dbReference type="SAM" id="MobiDB-lite"/>
    </source>
</evidence>
<keyword evidence="1" id="KW-0479">Metal-binding</keyword>
<evidence type="ECO:0000259" key="6">
    <source>
        <dbReference type="PROSITE" id="PS50966"/>
    </source>
</evidence>
<dbReference type="Proteomes" id="UP000264353">
    <property type="component" value="Unassembled WGS sequence"/>
</dbReference>
<dbReference type="PANTHER" id="PTHR31973:SF113">
    <property type="entry name" value="PROTEIN FAR1-RELATED SEQUENCE 5-LIKE"/>
    <property type="match status" value="1"/>
</dbReference>
<keyword evidence="2 4" id="KW-0863">Zinc-finger</keyword>
<reference evidence="7" key="1">
    <citation type="submission" date="2018-06" db="EMBL/GenBank/DDBJ databases">
        <title>WGS assembly of Brassica rapa FPsc.</title>
        <authorList>
            <person name="Bowman J."/>
            <person name="Kohchi T."/>
            <person name="Yamato K."/>
            <person name="Jenkins J."/>
            <person name="Shu S."/>
            <person name="Ishizaki K."/>
            <person name="Yamaoka S."/>
            <person name="Nishihama R."/>
            <person name="Nakamura Y."/>
            <person name="Berger F."/>
            <person name="Adam C."/>
            <person name="Aki S."/>
            <person name="Althoff F."/>
            <person name="Araki T."/>
            <person name="Arteaga-Vazquez M."/>
            <person name="Balasubrmanian S."/>
            <person name="Bauer D."/>
            <person name="Boehm C."/>
            <person name="Briginshaw L."/>
            <person name="Caballero-Perez J."/>
            <person name="Catarino B."/>
            <person name="Chen F."/>
            <person name="Chiyoda S."/>
            <person name="Chovatia M."/>
            <person name="Davies K."/>
            <person name="Delmans M."/>
            <person name="Demura T."/>
            <person name="Dierschke T."/>
            <person name="Dolan L."/>
            <person name="Dorantes-Acosta A."/>
            <person name="Eklund D."/>
            <person name="Florent S."/>
            <person name="Flores-Sandoval E."/>
            <person name="Fujiyama A."/>
            <person name="Fukuzawa H."/>
            <person name="Galik B."/>
            <person name="Grimanelli D."/>
            <person name="Grimwood J."/>
            <person name="Grossniklaus U."/>
            <person name="Hamada T."/>
            <person name="Haseloff J."/>
            <person name="Hetherington A."/>
            <person name="Higo A."/>
            <person name="Hirakawa Y."/>
            <person name="Hundley H."/>
            <person name="Ikeda Y."/>
            <person name="Inoue K."/>
            <person name="Inoue S."/>
            <person name="Ishida S."/>
            <person name="Jia Q."/>
            <person name="Kakita M."/>
            <person name="Kanazawa T."/>
            <person name="Kawai Y."/>
            <person name="Kawashima T."/>
            <person name="Kennedy M."/>
            <person name="Kinose K."/>
            <person name="Kinoshita T."/>
            <person name="Kohara Y."/>
            <person name="Koide E."/>
            <person name="Komatsu K."/>
            <person name="Kopischke S."/>
            <person name="Kubo M."/>
            <person name="Kyozuka J."/>
            <person name="Lagercrantz U."/>
            <person name="Lin S."/>
            <person name="Lindquist E."/>
            <person name="Lipzen A."/>
            <person name="Lu C."/>
            <person name="Luna E."/>
            <person name="Martienssen R."/>
            <person name="Minamino N."/>
            <person name="Mizutani M."/>
            <person name="Mizutani M."/>
            <person name="Mochizuki N."/>
            <person name="Monte I."/>
            <person name="Mosher R."/>
            <person name="Nagasaki H."/>
            <person name="Nakagami H."/>
            <person name="Naramoto S."/>
            <person name="Nishitani K."/>
            <person name="Ohtani M."/>
            <person name="Okamoto T."/>
            <person name="Okumura M."/>
            <person name="Phillips J."/>
            <person name="Pollak B."/>
            <person name="Reinders A."/>
            <person name="Roevekamp M."/>
            <person name="Sano R."/>
            <person name="Sawa S."/>
            <person name="Schmid M."/>
            <person name="Shirakawa M."/>
            <person name="Solano R."/>
            <person name="Spunde A."/>
            <person name="Suetsugu N."/>
            <person name="Sugano S."/>
            <person name="Sugiyama A."/>
            <person name="Sun R."/>
            <person name="Suzuki Y."/>
            <person name="Takenaka M."/>
            <person name="Takezawa D."/>
            <person name="Tomogane H."/>
            <person name="Tsuzuki M."/>
            <person name="Ueda T."/>
            <person name="Umeda M."/>
            <person name="Ward J."/>
            <person name="Watanabe Y."/>
            <person name="Yazaki K."/>
            <person name="Yokoyama R."/>
            <person name="Yoshitake Y."/>
            <person name="Yotsui I."/>
            <person name="Zachgo S."/>
            <person name="Schmutz J."/>
        </authorList>
    </citation>
    <scope>NUCLEOTIDE SEQUENCE [LARGE SCALE GENOMIC DNA]</scope>
</reference>
<dbReference type="EMBL" id="KZ864135">
    <property type="protein sequence ID" value="RIA05393.1"/>
    <property type="molecule type" value="Genomic_DNA"/>
</dbReference>
<evidence type="ECO:0000256" key="1">
    <source>
        <dbReference type="ARBA" id="ARBA00022723"/>
    </source>
</evidence>
<feature type="domain" description="SWIM-type" evidence="6">
    <location>
        <begin position="396"/>
        <end position="428"/>
    </location>
</feature>
<dbReference type="PROSITE" id="PS50966">
    <property type="entry name" value="ZF_SWIM"/>
    <property type="match status" value="1"/>
</dbReference>
<evidence type="ECO:0000313" key="7">
    <source>
        <dbReference type="EMBL" id="RIA05393.1"/>
    </source>
</evidence>
<dbReference type="GO" id="GO:0008270">
    <property type="term" value="F:zinc ion binding"/>
    <property type="evidence" value="ECO:0007669"/>
    <property type="project" value="UniProtKB-KW"/>
</dbReference>
<feature type="region of interest" description="Disordered" evidence="5">
    <location>
        <begin position="469"/>
        <end position="490"/>
    </location>
</feature>
<sequence>MVLTCFSETCKWRVYAEVELNHSCTVDDRTGYQSQATHTVIGGMMKGKFAGRGGGPRPNDIREAMQGDHDVHISYWKAWRSREVALDYAKGSSGASYNLLPTYLEKLVMANPGSITQIHTEYADGIGHRFKYMFMALAASIEGYRFMRKVVIVDGTHLRGKYAGCLLTASAQDGNYQVFPLAVAVVDGQNDKAWEWFFTKLSQFIPNNEDIVFVSDRHPSIYMAIAKVYPAGRHCACILHLKRNIRTYFKDKHLGYLVGKAARAYRLSEFYLTFNEIKRVNQSCADYLVGIGLEHWARSHFQGNRYNIMTSNVAETWNSVLRDAREYPILSLIEYIRAKLMTWFAKRRQIKRGEGQMLTPRVEEILAANFERSGSLWVTMIGEAEYEVRNKEGATFHVNLSQKTCTCHEFQALLIPCTHAIAAATRAQIRIDSLVDGCYSRSTYTAAYSNVINPVVEYESIEILSSDNSVSGVEINPPSSRRPPGRPRKSRILSRGEFQTRGPKKRTVCSRCKGGGHNRATCKVAI</sequence>
<dbReference type="Pfam" id="PF04434">
    <property type="entry name" value="SWIM"/>
    <property type="match status" value="1"/>
</dbReference>
<organism evidence="7">
    <name type="scientific">Brassica campestris</name>
    <name type="common">Field mustard</name>
    <dbReference type="NCBI Taxonomy" id="3711"/>
    <lineage>
        <taxon>Eukaryota</taxon>
        <taxon>Viridiplantae</taxon>
        <taxon>Streptophyta</taxon>
        <taxon>Embryophyta</taxon>
        <taxon>Tracheophyta</taxon>
        <taxon>Spermatophyta</taxon>
        <taxon>Magnoliopsida</taxon>
        <taxon>eudicotyledons</taxon>
        <taxon>Gunneridae</taxon>
        <taxon>Pentapetalae</taxon>
        <taxon>rosids</taxon>
        <taxon>malvids</taxon>
        <taxon>Brassicales</taxon>
        <taxon>Brassicaceae</taxon>
        <taxon>Brassiceae</taxon>
        <taxon>Brassica</taxon>
    </lineage>
</organism>
<protein>
    <recommendedName>
        <fullName evidence="6">SWIM-type domain-containing protein</fullName>
    </recommendedName>
</protein>
<accession>A0A397L0J1</accession>
<gene>
    <name evidence="7" type="ORF">BRARA_K00308</name>
</gene>
<dbReference type="PANTHER" id="PTHR31973">
    <property type="entry name" value="POLYPROTEIN, PUTATIVE-RELATED"/>
    <property type="match status" value="1"/>
</dbReference>
<dbReference type="SMART" id="SM00575">
    <property type="entry name" value="ZnF_PMZ"/>
    <property type="match status" value="1"/>
</dbReference>
<dbReference type="Pfam" id="PF10551">
    <property type="entry name" value="MULE"/>
    <property type="match status" value="1"/>
</dbReference>
<name>A0A397L0J1_BRACM</name>
<dbReference type="InterPro" id="IPR006564">
    <property type="entry name" value="Znf_PMZ"/>
</dbReference>
<dbReference type="InterPro" id="IPR018289">
    <property type="entry name" value="MULE_transposase_dom"/>
</dbReference>